<keyword evidence="2" id="KW-0560">Oxidoreductase</keyword>
<feature type="compositionally biased region" description="Basic and acidic residues" evidence="4">
    <location>
        <begin position="214"/>
        <end position="233"/>
    </location>
</feature>
<name>A0AAD2G4A7_9STRA</name>
<feature type="compositionally biased region" description="Acidic residues" evidence="4">
    <location>
        <begin position="46"/>
        <end position="59"/>
    </location>
</feature>
<evidence type="ECO:0000313" key="6">
    <source>
        <dbReference type="Proteomes" id="UP001295423"/>
    </source>
</evidence>
<dbReference type="AlphaFoldDB" id="A0AAD2G4A7"/>
<feature type="compositionally biased region" description="Polar residues" evidence="4">
    <location>
        <begin position="81"/>
        <end position="95"/>
    </location>
</feature>
<proteinExistence type="inferred from homology"/>
<evidence type="ECO:0000313" key="5">
    <source>
        <dbReference type="EMBL" id="CAJ1962388.1"/>
    </source>
</evidence>
<keyword evidence="3" id="KW-0175">Coiled coil</keyword>
<feature type="region of interest" description="Disordered" evidence="4">
    <location>
        <begin position="205"/>
        <end position="233"/>
    </location>
</feature>
<protein>
    <submittedName>
        <fullName evidence="5">Uncharacterized protein</fullName>
    </submittedName>
</protein>
<evidence type="ECO:0000256" key="2">
    <source>
        <dbReference type="ARBA" id="ARBA00023002"/>
    </source>
</evidence>
<accession>A0AAD2G4A7</accession>
<feature type="region of interest" description="Disordered" evidence="4">
    <location>
        <begin position="256"/>
        <end position="284"/>
    </location>
</feature>
<dbReference type="Gene3D" id="3.40.50.720">
    <property type="entry name" value="NAD(P)-binding Rossmann-like Domain"/>
    <property type="match status" value="1"/>
</dbReference>
<sequence>MEGDRPIQGTGSDSTEKHQNVPPHIEENHEDDECSFEISSIRLSEDQDSSPMDDEEDIPDSPKAPPASPFRTRWVRGMKDPNTSFGSPNIQSPITQYKPASKQHIASHFAKEFTESELVKDFQNVDRSALDASAVTNSLLESSFTGPDSTNARLEAAYMWTKRENNSLLKKIKDLEEDAAAREQAKLEGMISGINSSSPMKWVKSMLAQTPDSESPKESMDKGDESQLKPKQDALKRFPTQLYPSELESLALPTLSPTTINTEPRTDESTHFEETTNAYSEKETRPSSYRKMMLLFLLALVFAMLSAHREKVQFAAKGVKSNVATILKEHEELLNSITKSVSETKDVVDARLQPAKDFIMPHLASAITICQNNYEHYFQVAVEEFKNLQLKLGLKLDWESDILPMAHRYAGRQGEVPLEGMNVVVVTASTAVGSELTDVFSRLGARVIAVDASYRYLASVKATAPLVDTLKVDFADLVSVAKGADDIAESFSHVDVLINCVNDYSREYGRTEQGYDKYFGGNYLSEFLLTTKLLEQLNRSPRGTLVQLQSMAHMTVNGSDLRVDEATNQPFASVPGELNSILAYSNSLLASSMHSQYLSQTQKGVRVMRITSTPFIPAMSARAVLASVLGEADASPTESLHSSLKLAKQKLGVFKDQFINPGEFADPLKDEELLHNLMEWSEEEVSPYWWTKIEVAPKTANIVQETTSWVSDHDYDGEASEYNAFYASSIATLVSVGSLSLLRQLMPSRYGGA</sequence>
<organism evidence="5 6">
    <name type="scientific">Cylindrotheca closterium</name>
    <dbReference type="NCBI Taxonomy" id="2856"/>
    <lineage>
        <taxon>Eukaryota</taxon>
        <taxon>Sar</taxon>
        <taxon>Stramenopiles</taxon>
        <taxon>Ochrophyta</taxon>
        <taxon>Bacillariophyta</taxon>
        <taxon>Bacillariophyceae</taxon>
        <taxon>Bacillariophycidae</taxon>
        <taxon>Bacillariales</taxon>
        <taxon>Bacillariaceae</taxon>
        <taxon>Cylindrotheca</taxon>
    </lineage>
</organism>
<dbReference type="GO" id="GO:0016491">
    <property type="term" value="F:oxidoreductase activity"/>
    <property type="evidence" value="ECO:0007669"/>
    <property type="project" value="UniProtKB-KW"/>
</dbReference>
<dbReference type="Pfam" id="PF00106">
    <property type="entry name" value="adh_short"/>
    <property type="match status" value="1"/>
</dbReference>
<feature type="region of interest" description="Disordered" evidence="4">
    <location>
        <begin position="1"/>
        <end position="99"/>
    </location>
</feature>
<evidence type="ECO:0000256" key="3">
    <source>
        <dbReference type="SAM" id="Coils"/>
    </source>
</evidence>
<gene>
    <name evidence="5" type="ORF">CYCCA115_LOCUS19662</name>
</gene>
<comment type="caution">
    <text evidence="5">The sequence shown here is derived from an EMBL/GenBank/DDBJ whole genome shotgun (WGS) entry which is preliminary data.</text>
</comment>
<dbReference type="PANTHER" id="PTHR24320:SF148">
    <property type="entry name" value="NAD(P)-BINDING ROSSMANN-FOLD SUPERFAMILY PROTEIN"/>
    <property type="match status" value="1"/>
</dbReference>
<evidence type="ECO:0000256" key="4">
    <source>
        <dbReference type="SAM" id="MobiDB-lite"/>
    </source>
</evidence>
<feature type="compositionally biased region" description="Basic and acidic residues" evidence="4">
    <location>
        <begin position="264"/>
        <end position="284"/>
    </location>
</feature>
<keyword evidence="6" id="KW-1185">Reference proteome</keyword>
<dbReference type="EMBL" id="CAKOGP040002103">
    <property type="protein sequence ID" value="CAJ1962388.1"/>
    <property type="molecule type" value="Genomic_DNA"/>
</dbReference>
<dbReference type="Proteomes" id="UP001295423">
    <property type="component" value="Unassembled WGS sequence"/>
</dbReference>
<dbReference type="SUPFAM" id="SSF51735">
    <property type="entry name" value="NAD(P)-binding Rossmann-fold domains"/>
    <property type="match status" value="1"/>
</dbReference>
<reference evidence="5" key="1">
    <citation type="submission" date="2023-08" db="EMBL/GenBank/DDBJ databases">
        <authorList>
            <person name="Audoor S."/>
            <person name="Bilcke G."/>
        </authorList>
    </citation>
    <scope>NUCLEOTIDE SEQUENCE</scope>
</reference>
<feature type="compositionally biased region" description="Basic and acidic residues" evidence="4">
    <location>
        <begin position="14"/>
        <end position="27"/>
    </location>
</feature>
<dbReference type="InterPro" id="IPR036291">
    <property type="entry name" value="NAD(P)-bd_dom_sf"/>
</dbReference>
<evidence type="ECO:0000256" key="1">
    <source>
        <dbReference type="ARBA" id="ARBA00006484"/>
    </source>
</evidence>
<dbReference type="InterPro" id="IPR002347">
    <property type="entry name" value="SDR_fam"/>
</dbReference>
<comment type="similarity">
    <text evidence="1">Belongs to the short-chain dehydrogenases/reductases (SDR) family.</text>
</comment>
<feature type="coiled-coil region" evidence="3">
    <location>
        <begin position="158"/>
        <end position="185"/>
    </location>
</feature>
<dbReference type="PANTHER" id="PTHR24320">
    <property type="entry name" value="RETINOL DEHYDROGENASE"/>
    <property type="match status" value="1"/>
</dbReference>